<organism evidence="2 3">
    <name type="scientific">Thalassospira mesophila</name>
    <dbReference type="NCBI Taxonomy" id="1293891"/>
    <lineage>
        <taxon>Bacteria</taxon>
        <taxon>Pseudomonadati</taxon>
        <taxon>Pseudomonadota</taxon>
        <taxon>Alphaproteobacteria</taxon>
        <taxon>Rhodospirillales</taxon>
        <taxon>Thalassospiraceae</taxon>
        <taxon>Thalassospira</taxon>
    </lineage>
</organism>
<protein>
    <submittedName>
        <fullName evidence="2">Uncharacterized protein</fullName>
    </submittedName>
</protein>
<dbReference type="EMBL" id="JFKA01000001">
    <property type="protein sequence ID" value="OSQ40292.1"/>
    <property type="molecule type" value="Genomic_DNA"/>
</dbReference>
<accession>A0A1Y2L3A9</accession>
<evidence type="ECO:0000313" key="3">
    <source>
        <dbReference type="Proteomes" id="UP000193391"/>
    </source>
</evidence>
<evidence type="ECO:0000256" key="1">
    <source>
        <dbReference type="SAM" id="MobiDB-lite"/>
    </source>
</evidence>
<gene>
    <name evidence="2" type="ORF">TMES_00100</name>
</gene>
<proteinExistence type="predicted"/>
<feature type="region of interest" description="Disordered" evidence="1">
    <location>
        <begin position="42"/>
        <end position="72"/>
    </location>
</feature>
<dbReference type="STRING" id="1293891.TMES_00100"/>
<dbReference type="AlphaFoldDB" id="A0A1Y2L3A9"/>
<keyword evidence="3" id="KW-1185">Reference proteome</keyword>
<comment type="caution">
    <text evidence="2">The sequence shown here is derived from an EMBL/GenBank/DDBJ whole genome shotgun (WGS) entry which is preliminary data.</text>
</comment>
<sequence length="72" mass="8001">MRECLGKLLASRPARLNISAAEEYQHASGLWGIDGFGPSEKQSGFARGKYDMSTEWPKSPRDDTNQQTGKLE</sequence>
<feature type="compositionally biased region" description="Basic and acidic residues" evidence="1">
    <location>
        <begin position="48"/>
        <end position="64"/>
    </location>
</feature>
<reference evidence="2 3" key="1">
    <citation type="submission" date="2014-03" db="EMBL/GenBank/DDBJ databases">
        <title>The draft genome sequence of Thalassospira mesophila JCM 18969.</title>
        <authorList>
            <person name="Lai Q."/>
            <person name="Shao Z."/>
        </authorList>
    </citation>
    <scope>NUCLEOTIDE SEQUENCE [LARGE SCALE GENOMIC DNA]</scope>
    <source>
        <strain evidence="2 3">JCM 18969</strain>
    </source>
</reference>
<evidence type="ECO:0000313" key="2">
    <source>
        <dbReference type="EMBL" id="OSQ40292.1"/>
    </source>
</evidence>
<dbReference type="Proteomes" id="UP000193391">
    <property type="component" value="Unassembled WGS sequence"/>
</dbReference>
<name>A0A1Y2L3A9_9PROT</name>